<dbReference type="InterPro" id="IPR028098">
    <property type="entry name" value="Glyco_trans_4-like_N"/>
</dbReference>
<feature type="domain" description="Glycosyltransferase subfamily 4-like N-terminal" evidence="3">
    <location>
        <begin position="24"/>
        <end position="201"/>
    </location>
</feature>
<dbReference type="SUPFAM" id="SSF53756">
    <property type="entry name" value="UDP-Glycosyltransferase/glycogen phosphorylase"/>
    <property type="match status" value="1"/>
</dbReference>
<dbReference type="Pfam" id="PF13439">
    <property type="entry name" value="Glyco_transf_4"/>
    <property type="match status" value="1"/>
</dbReference>
<dbReference type="InterPro" id="IPR050194">
    <property type="entry name" value="Glycosyltransferase_grp1"/>
</dbReference>
<keyword evidence="5" id="KW-1185">Reference proteome</keyword>
<sequence>MRVAVVHGFYRSDVPSGENLAVTAQVDALRDAGHEVELVAQRSDERMRRRTWPIEGALTTVTGLGPDPTRELQAFGPDVVHVHNLFPHFSTRWLAAWRGPVVATLHNFRPLCAVGTMVRDGRRCTRCVDESPAEAVRHACFKGSRLATAPLAIAQVGGPARHPVIARADRLVVISQRAADEYERAGIPGRRFDVVPNFVPPAPPTIPSPRAGAGERWLYAGRLSREKGLPELLDAWPGDRALDVIGDGEDAAVLRGFERPAVHFLGRRDNAEIRAALPSYTGLVVPSQWPEAGPPLTYLEALAAGTPVVAFAGNGAADDVARRGTGVVVPTRPGTEDLTAALDRVVRERASLAATCRTVADEVFAPSSWTVAITRVYRAAVSQPAGVAS</sequence>
<dbReference type="RefSeq" id="WP_337693020.1">
    <property type="nucleotide sequence ID" value="NZ_JBBEGN010000001.1"/>
</dbReference>
<dbReference type="PANTHER" id="PTHR45947:SF13">
    <property type="entry name" value="TRANSFERASE"/>
    <property type="match status" value="1"/>
</dbReference>
<gene>
    <name evidence="4" type="ORF">WCD74_01380</name>
</gene>
<evidence type="ECO:0000256" key="2">
    <source>
        <dbReference type="ARBA" id="ARBA00022679"/>
    </source>
</evidence>
<evidence type="ECO:0000313" key="4">
    <source>
        <dbReference type="EMBL" id="MEJ2866396.1"/>
    </source>
</evidence>
<accession>A0ABU8MGP6</accession>
<evidence type="ECO:0000259" key="3">
    <source>
        <dbReference type="Pfam" id="PF13439"/>
    </source>
</evidence>
<keyword evidence="1 4" id="KW-0328">Glycosyltransferase</keyword>
<dbReference type="EC" id="2.4.-.-" evidence="4"/>
<keyword evidence="2 4" id="KW-0808">Transferase</keyword>
<proteinExistence type="predicted"/>
<evidence type="ECO:0000256" key="1">
    <source>
        <dbReference type="ARBA" id="ARBA00022676"/>
    </source>
</evidence>
<dbReference type="GO" id="GO:0016757">
    <property type="term" value="F:glycosyltransferase activity"/>
    <property type="evidence" value="ECO:0007669"/>
    <property type="project" value="UniProtKB-KW"/>
</dbReference>
<comment type="caution">
    <text evidence="4">The sequence shown here is derived from an EMBL/GenBank/DDBJ whole genome shotgun (WGS) entry which is preliminary data.</text>
</comment>
<reference evidence="4 5" key="1">
    <citation type="submission" date="2024-03" db="EMBL/GenBank/DDBJ databases">
        <title>Actinomycetospora sp. OC33-EN08, a novel actinomycete isolated from wild orchid (Aerides multiflora).</title>
        <authorList>
            <person name="Suriyachadkun C."/>
        </authorList>
    </citation>
    <scope>NUCLEOTIDE SEQUENCE [LARGE SCALE GENOMIC DNA]</scope>
    <source>
        <strain evidence="4 5">OC33-EN08</strain>
    </source>
</reference>
<dbReference type="PANTHER" id="PTHR45947">
    <property type="entry name" value="SULFOQUINOVOSYL TRANSFERASE SQD2"/>
    <property type="match status" value="1"/>
</dbReference>
<dbReference type="Proteomes" id="UP001385809">
    <property type="component" value="Unassembled WGS sequence"/>
</dbReference>
<name>A0ABU8MGP6_9PSEU</name>
<evidence type="ECO:0000313" key="5">
    <source>
        <dbReference type="Proteomes" id="UP001385809"/>
    </source>
</evidence>
<dbReference type="EMBL" id="JBBEGN010000001">
    <property type="protein sequence ID" value="MEJ2866396.1"/>
    <property type="molecule type" value="Genomic_DNA"/>
</dbReference>
<dbReference type="CDD" id="cd03801">
    <property type="entry name" value="GT4_PimA-like"/>
    <property type="match status" value="1"/>
</dbReference>
<dbReference type="Pfam" id="PF13692">
    <property type="entry name" value="Glyco_trans_1_4"/>
    <property type="match status" value="1"/>
</dbReference>
<dbReference type="Gene3D" id="3.40.50.2000">
    <property type="entry name" value="Glycogen Phosphorylase B"/>
    <property type="match status" value="2"/>
</dbReference>
<organism evidence="4 5">
    <name type="scientific">Actinomycetospora aurantiaca</name>
    <dbReference type="NCBI Taxonomy" id="3129233"/>
    <lineage>
        <taxon>Bacteria</taxon>
        <taxon>Bacillati</taxon>
        <taxon>Actinomycetota</taxon>
        <taxon>Actinomycetes</taxon>
        <taxon>Pseudonocardiales</taxon>
        <taxon>Pseudonocardiaceae</taxon>
        <taxon>Actinomycetospora</taxon>
    </lineage>
</organism>
<protein>
    <submittedName>
        <fullName evidence="4">Glycosyltransferase family 4 protein</fullName>
        <ecNumber evidence="4">2.4.-.-</ecNumber>
    </submittedName>
</protein>